<evidence type="ECO:0000313" key="12">
    <source>
        <dbReference type="EMBL" id="OWR42328.1"/>
    </source>
</evidence>
<keyword evidence="4 9" id="KW-0378">Hydrolase</keyword>
<evidence type="ECO:0000313" key="13">
    <source>
        <dbReference type="Proteomes" id="UP000007151"/>
    </source>
</evidence>
<dbReference type="STRING" id="278856.A0A212ELH6"/>
<dbReference type="EMBL" id="AGBW02014066">
    <property type="protein sequence ID" value="OWR42328.1"/>
    <property type="molecule type" value="Genomic_DNA"/>
</dbReference>
<evidence type="ECO:0000256" key="4">
    <source>
        <dbReference type="ARBA" id="ARBA00022801"/>
    </source>
</evidence>
<dbReference type="PRINTS" id="PR00722">
    <property type="entry name" value="CHYMOTRYPSIN"/>
</dbReference>
<dbReference type="PANTHER" id="PTHR24252:SF7">
    <property type="entry name" value="HYALIN"/>
    <property type="match status" value="1"/>
</dbReference>
<comment type="caution">
    <text evidence="12">The sequence shown here is derived from an EMBL/GenBank/DDBJ whole genome shotgun (WGS) entry which is preliminary data.</text>
</comment>
<keyword evidence="5 9" id="KW-0720">Serine protease</keyword>
<protein>
    <recommendedName>
        <fullName evidence="8">trypsin</fullName>
        <ecNumber evidence="8">3.4.21.4</ecNumber>
    </recommendedName>
</protein>
<dbReference type="CDD" id="cd00190">
    <property type="entry name" value="Tryp_SPc"/>
    <property type="match status" value="1"/>
</dbReference>
<dbReference type="InterPro" id="IPR043504">
    <property type="entry name" value="Peptidase_S1_PA_chymotrypsin"/>
</dbReference>
<dbReference type="FunFam" id="2.40.10.10:FF:000047">
    <property type="entry name" value="Trypsin eta"/>
    <property type="match status" value="1"/>
</dbReference>
<dbReference type="InterPro" id="IPR001314">
    <property type="entry name" value="Peptidase_S1A"/>
</dbReference>
<evidence type="ECO:0000256" key="2">
    <source>
        <dbReference type="ARBA" id="ARBA00022525"/>
    </source>
</evidence>
<dbReference type="InterPro" id="IPR001254">
    <property type="entry name" value="Trypsin_dom"/>
</dbReference>
<reference evidence="12 13" key="1">
    <citation type="journal article" date="2011" name="Cell">
        <title>The monarch butterfly genome yields insights into long-distance migration.</title>
        <authorList>
            <person name="Zhan S."/>
            <person name="Merlin C."/>
            <person name="Boore J.L."/>
            <person name="Reppert S.M."/>
        </authorList>
    </citation>
    <scope>NUCLEOTIDE SEQUENCE [LARGE SCALE GENOMIC DNA]</scope>
    <source>
        <strain evidence="12">F-2</strain>
    </source>
</reference>
<dbReference type="InterPro" id="IPR009003">
    <property type="entry name" value="Peptidase_S1_PA"/>
</dbReference>
<dbReference type="GO" id="GO:0016485">
    <property type="term" value="P:protein processing"/>
    <property type="evidence" value="ECO:0007669"/>
    <property type="project" value="UniProtKB-ARBA"/>
</dbReference>
<gene>
    <name evidence="12" type="ORF">KGM_204095</name>
</gene>
<dbReference type="EC" id="3.4.21.4" evidence="8"/>
<proteinExistence type="predicted"/>
<keyword evidence="3 9" id="KW-0645">Protease</keyword>
<evidence type="ECO:0000259" key="11">
    <source>
        <dbReference type="PROSITE" id="PS50240"/>
    </source>
</evidence>
<feature type="domain" description="Peptidase S1" evidence="11">
    <location>
        <begin position="145"/>
        <end position="367"/>
    </location>
</feature>
<dbReference type="KEGG" id="dpl:KGM_204095"/>
<dbReference type="PROSITE" id="PS50240">
    <property type="entry name" value="TRYPSIN_DOM"/>
    <property type="match status" value="1"/>
</dbReference>
<evidence type="ECO:0000256" key="1">
    <source>
        <dbReference type="ARBA" id="ARBA00004613"/>
    </source>
</evidence>
<dbReference type="eggNOG" id="KOG3627">
    <property type="taxonomic scope" value="Eukaryota"/>
</dbReference>
<dbReference type="Pfam" id="PF00089">
    <property type="entry name" value="Trypsin"/>
    <property type="match status" value="1"/>
</dbReference>
<dbReference type="InParanoid" id="A0A212ELH6"/>
<dbReference type="FunCoup" id="A0A212ELH6">
    <property type="interactions" value="9"/>
</dbReference>
<dbReference type="PROSITE" id="PS00135">
    <property type="entry name" value="TRYPSIN_SER"/>
    <property type="match status" value="1"/>
</dbReference>
<evidence type="ECO:0000256" key="10">
    <source>
        <dbReference type="SAM" id="MobiDB-lite"/>
    </source>
</evidence>
<evidence type="ECO:0000256" key="3">
    <source>
        <dbReference type="ARBA" id="ARBA00022670"/>
    </source>
</evidence>
<dbReference type="Gene3D" id="2.40.10.10">
    <property type="entry name" value="Trypsin-like serine proteases"/>
    <property type="match status" value="2"/>
</dbReference>
<dbReference type="SMART" id="SM00020">
    <property type="entry name" value="Tryp_SPc"/>
    <property type="match status" value="1"/>
</dbReference>
<keyword evidence="2" id="KW-0964">Secreted</keyword>
<organism evidence="12 13">
    <name type="scientific">Danaus plexippus plexippus</name>
    <dbReference type="NCBI Taxonomy" id="278856"/>
    <lineage>
        <taxon>Eukaryota</taxon>
        <taxon>Metazoa</taxon>
        <taxon>Ecdysozoa</taxon>
        <taxon>Arthropoda</taxon>
        <taxon>Hexapoda</taxon>
        <taxon>Insecta</taxon>
        <taxon>Pterygota</taxon>
        <taxon>Neoptera</taxon>
        <taxon>Endopterygota</taxon>
        <taxon>Lepidoptera</taxon>
        <taxon>Glossata</taxon>
        <taxon>Ditrysia</taxon>
        <taxon>Papilionoidea</taxon>
        <taxon>Nymphalidae</taxon>
        <taxon>Danainae</taxon>
        <taxon>Danaini</taxon>
        <taxon>Danaina</taxon>
        <taxon>Danaus</taxon>
        <taxon>Danaus</taxon>
    </lineage>
</organism>
<dbReference type="Proteomes" id="UP000007151">
    <property type="component" value="Unassembled WGS sequence"/>
</dbReference>
<evidence type="ECO:0000256" key="5">
    <source>
        <dbReference type="ARBA" id="ARBA00022825"/>
    </source>
</evidence>
<name>A0A212ELH6_DANPL</name>
<evidence type="ECO:0000256" key="6">
    <source>
        <dbReference type="ARBA" id="ARBA00023157"/>
    </source>
</evidence>
<dbReference type="InterPro" id="IPR033116">
    <property type="entry name" value="TRYPSIN_SER"/>
</dbReference>
<keyword evidence="13" id="KW-1185">Reference proteome</keyword>
<keyword evidence="6" id="KW-1015">Disulfide bond</keyword>
<dbReference type="PROSITE" id="PS00134">
    <property type="entry name" value="TRYPSIN_HIS"/>
    <property type="match status" value="1"/>
</dbReference>
<dbReference type="AlphaFoldDB" id="A0A212ELH6"/>
<dbReference type="GO" id="GO:0005576">
    <property type="term" value="C:extracellular region"/>
    <property type="evidence" value="ECO:0007669"/>
    <property type="project" value="UniProtKB-SubCell"/>
</dbReference>
<sequence>MERLSHDLNLALEESNCGRQERRKLGLRRRTRSAGNLPAAVTVSLVEDGSSSSPPQAPLITQPLSDSDDPHLSIHKSTNLKSRHYCQIGNIESDSFNENFSPTRPANARRKRKYKKMPVEYTDGKCSPPIEILSIATEKNDWERIVGGTKAPNGSVPYQVSLRIWGVRHFCGASLIAPRVILTAAHCVDGLKPQYFQAIVGTNQLLAGGTAYTIRKVVRHKEYDEEIIVNDIAIIFTDKEVEFNDKVDAIELNDEPVDAGEELLLTGWGTTSYPGHLPNDLMQLQLKAVSYEDCKEAHNSTNAVFETEICAMTKSGEGACHGDSGGPLVREGRQVGIVSWGIPCARGKPDVYTKVESYMAWIEQVLNEDDEDHLHFIQGHSRKNRH</sequence>
<dbReference type="PANTHER" id="PTHR24252">
    <property type="entry name" value="ACROSIN-RELATED"/>
    <property type="match status" value="1"/>
</dbReference>
<evidence type="ECO:0000256" key="8">
    <source>
        <dbReference type="ARBA" id="ARBA00038868"/>
    </source>
</evidence>
<dbReference type="SUPFAM" id="SSF50494">
    <property type="entry name" value="Trypsin-like serine proteases"/>
    <property type="match status" value="1"/>
</dbReference>
<accession>A0A212ELH6</accession>
<feature type="region of interest" description="Disordered" evidence="10">
    <location>
        <begin position="46"/>
        <end position="70"/>
    </location>
</feature>
<dbReference type="GO" id="GO:0004252">
    <property type="term" value="F:serine-type endopeptidase activity"/>
    <property type="evidence" value="ECO:0007669"/>
    <property type="project" value="UniProtKB-EC"/>
</dbReference>
<comment type="subcellular location">
    <subcellularLocation>
        <location evidence="1">Secreted</location>
    </subcellularLocation>
</comment>
<evidence type="ECO:0000256" key="7">
    <source>
        <dbReference type="ARBA" id="ARBA00036320"/>
    </source>
</evidence>
<dbReference type="InterPro" id="IPR018114">
    <property type="entry name" value="TRYPSIN_HIS"/>
</dbReference>
<comment type="catalytic activity">
    <reaction evidence="7">
        <text>Preferential cleavage: Arg-|-Xaa, Lys-|-Xaa.</text>
        <dbReference type="EC" id="3.4.21.4"/>
    </reaction>
</comment>
<evidence type="ECO:0000256" key="9">
    <source>
        <dbReference type="RuleBase" id="RU363034"/>
    </source>
</evidence>